<dbReference type="InterPro" id="IPR013424">
    <property type="entry name" value="Ice-binding_C"/>
</dbReference>
<protein>
    <recommendedName>
        <fullName evidence="4">PEP-CTERM protein-sorting domain-containing protein</fullName>
    </recommendedName>
</protein>
<gene>
    <name evidence="2" type="ORF">C1752_08957</name>
</gene>
<feature type="signal peptide" evidence="1">
    <location>
        <begin position="1"/>
        <end position="25"/>
    </location>
</feature>
<evidence type="ECO:0000256" key="1">
    <source>
        <dbReference type="SAM" id="SignalP"/>
    </source>
</evidence>
<feature type="chain" id="PRO_5016157262" description="PEP-CTERM protein-sorting domain-containing protein" evidence="1">
    <location>
        <begin position="26"/>
        <end position="171"/>
    </location>
</feature>
<organism evidence="2 3">
    <name type="scientific">Acaryochloris thomasi RCC1774</name>
    <dbReference type="NCBI Taxonomy" id="1764569"/>
    <lineage>
        <taxon>Bacteria</taxon>
        <taxon>Bacillati</taxon>
        <taxon>Cyanobacteriota</taxon>
        <taxon>Cyanophyceae</taxon>
        <taxon>Acaryochloridales</taxon>
        <taxon>Acaryochloridaceae</taxon>
        <taxon>Acaryochloris</taxon>
        <taxon>Acaryochloris thomasi</taxon>
    </lineage>
</organism>
<dbReference type="Proteomes" id="UP000248857">
    <property type="component" value="Unassembled WGS sequence"/>
</dbReference>
<dbReference type="AlphaFoldDB" id="A0A2W1JGR4"/>
<dbReference type="RefSeq" id="WP_110988644.1">
    <property type="nucleotide sequence ID" value="NZ_CAWNWM010000027.1"/>
</dbReference>
<sequence>MNYTFPIAFGLALGMTAIVIQPSHAVSLNFDVDNFTGNLAGEDLSGSFEFDDSGLTGTGNEFAPVSSLSLEFFNTVFTEADAVSGPEVVFSDNKFLGLSYVGEQTSPTDLIFLSFAPGPSSIDGSQFTYSTLSVGDGTGDVRYSEVPEPNGVLGSTAVLGLMLLLRKKLRQ</sequence>
<evidence type="ECO:0000313" key="2">
    <source>
        <dbReference type="EMBL" id="PZD70815.1"/>
    </source>
</evidence>
<dbReference type="OrthoDB" id="467621at2"/>
<evidence type="ECO:0008006" key="4">
    <source>
        <dbReference type="Google" id="ProtNLM"/>
    </source>
</evidence>
<comment type="caution">
    <text evidence="2">The sequence shown here is derived from an EMBL/GenBank/DDBJ whole genome shotgun (WGS) entry which is preliminary data.</text>
</comment>
<dbReference type="NCBIfam" id="TIGR02595">
    <property type="entry name" value="PEP_CTERM"/>
    <property type="match status" value="1"/>
</dbReference>
<name>A0A2W1JGR4_9CYAN</name>
<proteinExistence type="predicted"/>
<keyword evidence="1" id="KW-0732">Signal</keyword>
<dbReference type="EMBL" id="PQWO01000027">
    <property type="protein sequence ID" value="PZD70815.1"/>
    <property type="molecule type" value="Genomic_DNA"/>
</dbReference>
<keyword evidence="3" id="KW-1185">Reference proteome</keyword>
<evidence type="ECO:0000313" key="3">
    <source>
        <dbReference type="Proteomes" id="UP000248857"/>
    </source>
</evidence>
<reference evidence="2 3" key="1">
    <citation type="journal article" date="2018" name="Sci. Rep.">
        <title>A novel species of the marine cyanobacterium Acaryochloris with a unique pigment content and lifestyle.</title>
        <authorList>
            <person name="Partensky F."/>
            <person name="Six C."/>
            <person name="Ratin M."/>
            <person name="Garczarek L."/>
            <person name="Vaulot D."/>
            <person name="Probert I."/>
            <person name="Calteau A."/>
            <person name="Gourvil P."/>
            <person name="Marie D."/>
            <person name="Grebert T."/>
            <person name="Bouchier C."/>
            <person name="Le Panse S."/>
            <person name="Gachenot M."/>
            <person name="Rodriguez F."/>
            <person name="Garrido J.L."/>
        </authorList>
    </citation>
    <scope>NUCLEOTIDE SEQUENCE [LARGE SCALE GENOMIC DNA]</scope>
    <source>
        <strain evidence="2 3">RCC1774</strain>
    </source>
</reference>
<accession>A0A2W1JGR4</accession>